<evidence type="ECO:0000313" key="1">
    <source>
        <dbReference type="EMBL" id="RCN59116.1"/>
    </source>
</evidence>
<dbReference type="EMBL" id="PSYR01000001">
    <property type="protein sequence ID" value="RCN59116.1"/>
    <property type="molecule type" value="Genomic_DNA"/>
</dbReference>
<comment type="caution">
    <text evidence="1">The sequence shown here is derived from an EMBL/GenBank/DDBJ whole genome shotgun (WGS) entry which is preliminary data.</text>
</comment>
<dbReference type="AlphaFoldDB" id="A0A368HIA9"/>
<dbReference type="Proteomes" id="UP000253250">
    <property type="component" value="Unassembled WGS sequence"/>
</dbReference>
<proteinExistence type="predicted"/>
<accession>A0A368HIA9</accession>
<sequence length="288" mass="32066">MSYIAEAQGIWYEGSSSWLRLMQQHPLLLPIRFVGHLPDAEMLFREEYFNSATRIRRGWLYERTERFGWGPGCVSRHPLREYNNHNTGLTMSKAYKAAECSVRNGWTAILGDNNAQSHWTVVFAERAGLDAHYLTLKSKTYFGVLPEVNRDVIPEANRQDILRALDAVVEAAPIQAPQPVIDACRNAACHMISAQFPESNSAGKKDLGELVTWLLNEGKLKSCTDAAGTLVYLLEVSSSHLIARLHSRAKANAAAQHGTRPVSQQDANLAVDAIAFLLQDFGWAETMA</sequence>
<reference evidence="1 2" key="1">
    <citation type="submission" date="2018-02" db="EMBL/GenBank/DDBJ databases">
        <title>Insights into the biology of acidophilic members of the Acidiferrobacteraceae family derived from comparative genomic analyses.</title>
        <authorList>
            <person name="Issotta F."/>
            <person name="Thyssen C."/>
            <person name="Mena C."/>
            <person name="Moya A."/>
            <person name="Bellenberg S."/>
            <person name="Sproer C."/>
            <person name="Covarrubias P.C."/>
            <person name="Sand W."/>
            <person name="Quatrini R."/>
            <person name="Vera M."/>
        </authorList>
    </citation>
    <scope>NUCLEOTIDE SEQUENCE [LARGE SCALE GENOMIC DNA]</scope>
    <source>
        <strain evidence="2">m-1</strain>
    </source>
</reference>
<dbReference type="OrthoDB" id="7058390at2"/>
<gene>
    <name evidence="1" type="ORF">C4900_05165</name>
</gene>
<name>A0A368HIA9_9GAMM</name>
<dbReference type="RefSeq" id="WP_114282507.1">
    <property type="nucleotide sequence ID" value="NZ_PSYR01000001.1"/>
</dbReference>
<organism evidence="1 2">
    <name type="scientific">Acidiferrobacter thiooxydans</name>
    <dbReference type="NCBI Taxonomy" id="163359"/>
    <lineage>
        <taxon>Bacteria</taxon>
        <taxon>Pseudomonadati</taxon>
        <taxon>Pseudomonadota</taxon>
        <taxon>Gammaproteobacteria</taxon>
        <taxon>Acidiferrobacterales</taxon>
        <taxon>Acidiferrobacteraceae</taxon>
        <taxon>Acidiferrobacter</taxon>
    </lineage>
</organism>
<evidence type="ECO:0000313" key="2">
    <source>
        <dbReference type="Proteomes" id="UP000253250"/>
    </source>
</evidence>
<protein>
    <submittedName>
        <fullName evidence="1">Uncharacterized protein</fullName>
    </submittedName>
</protein>
<keyword evidence="2" id="KW-1185">Reference proteome</keyword>